<dbReference type="InterPro" id="IPR029063">
    <property type="entry name" value="SAM-dependent_MTases_sf"/>
</dbReference>
<name>A0A2S8S6A2_9RHOB</name>
<evidence type="ECO:0000256" key="2">
    <source>
        <dbReference type="ARBA" id="ARBA00022679"/>
    </source>
</evidence>
<proteinExistence type="predicted"/>
<sequence length="247" mass="26957">MDEGLYRDAALARFYDLDNGWTADRTFCLRLAAGKAAVLDLGCGTGDLAIHIAAEQRAAVTGADPARAMLEIARRKAGAARVRWVEADARWLDLGQRFDLIVMTGHAFQALLTDQDRALALAAVARHLAPGGCFVFDSRNPARREWEDWRPDLSRRGFDDPELGPITAWDDVDWDEKSGVLAYRTSYRVAATGQEFTAGARIAFPALDHLTAQIAAAGLAVETWLGDWTGAALAEDSPEFIPICRLA</sequence>
<dbReference type="Proteomes" id="UP000238338">
    <property type="component" value="Unassembled WGS sequence"/>
</dbReference>
<keyword evidence="6" id="KW-1185">Reference proteome</keyword>
<keyword evidence="2 5" id="KW-0808">Transferase</keyword>
<keyword evidence="3" id="KW-0949">S-adenosyl-L-methionine</keyword>
<protein>
    <submittedName>
        <fullName evidence="5">Methyltransferase family protein</fullName>
    </submittedName>
</protein>
<dbReference type="RefSeq" id="WP_105515169.1">
    <property type="nucleotide sequence ID" value="NZ_PVEP01000005.1"/>
</dbReference>
<dbReference type="GO" id="GO:0032259">
    <property type="term" value="P:methylation"/>
    <property type="evidence" value="ECO:0007669"/>
    <property type="project" value="UniProtKB-KW"/>
</dbReference>
<dbReference type="EMBL" id="PVEP01000005">
    <property type="protein sequence ID" value="PQV56322.1"/>
    <property type="molecule type" value="Genomic_DNA"/>
</dbReference>
<dbReference type="CDD" id="cd02440">
    <property type="entry name" value="AdoMet_MTases"/>
    <property type="match status" value="1"/>
</dbReference>
<evidence type="ECO:0000259" key="4">
    <source>
        <dbReference type="Pfam" id="PF13649"/>
    </source>
</evidence>
<keyword evidence="1 5" id="KW-0489">Methyltransferase</keyword>
<dbReference type="PANTHER" id="PTHR43464">
    <property type="entry name" value="METHYLTRANSFERASE"/>
    <property type="match status" value="1"/>
</dbReference>
<evidence type="ECO:0000256" key="3">
    <source>
        <dbReference type="ARBA" id="ARBA00022691"/>
    </source>
</evidence>
<dbReference type="AlphaFoldDB" id="A0A2S8S6A2"/>
<dbReference type="GO" id="GO:0008168">
    <property type="term" value="F:methyltransferase activity"/>
    <property type="evidence" value="ECO:0007669"/>
    <property type="project" value="UniProtKB-KW"/>
</dbReference>
<dbReference type="SUPFAM" id="SSF53335">
    <property type="entry name" value="S-adenosyl-L-methionine-dependent methyltransferases"/>
    <property type="match status" value="1"/>
</dbReference>
<comment type="caution">
    <text evidence="5">The sequence shown here is derived from an EMBL/GenBank/DDBJ whole genome shotgun (WGS) entry which is preliminary data.</text>
</comment>
<dbReference type="Pfam" id="PF13649">
    <property type="entry name" value="Methyltransf_25"/>
    <property type="match status" value="1"/>
</dbReference>
<feature type="domain" description="Methyltransferase" evidence="4">
    <location>
        <begin position="38"/>
        <end position="132"/>
    </location>
</feature>
<organism evidence="5 6">
    <name type="scientific">Albidovulum denitrificans</name>
    <dbReference type="NCBI Taxonomy" id="404881"/>
    <lineage>
        <taxon>Bacteria</taxon>
        <taxon>Pseudomonadati</taxon>
        <taxon>Pseudomonadota</taxon>
        <taxon>Alphaproteobacteria</taxon>
        <taxon>Rhodobacterales</taxon>
        <taxon>Paracoccaceae</taxon>
        <taxon>Albidovulum</taxon>
    </lineage>
</organism>
<reference evidence="5 6" key="1">
    <citation type="submission" date="2018-02" db="EMBL/GenBank/DDBJ databases">
        <title>Genomic Encyclopedia of Archaeal and Bacterial Type Strains, Phase II (KMG-II): from individual species to whole genera.</title>
        <authorList>
            <person name="Goeker M."/>
        </authorList>
    </citation>
    <scope>NUCLEOTIDE SEQUENCE [LARGE SCALE GENOMIC DNA]</scope>
    <source>
        <strain evidence="5 6">DSM 18921</strain>
    </source>
</reference>
<dbReference type="InterPro" id="IPR041698">
    <property type="entry name" value="Methyltransf_25"/>
</dbReference>
<gene>
    <name evidence="5" type="ORF">LX70_02588</name>
</gene>
<dbReference type="OrthoDB" id="9765084at2"/>
<evidence type="ECO:0000313" key="6">
    <source>
        <dbReference type="Proteomes" id="UP000238338"/>
    </source>
</evidence>
<dbReference type="PANTHER" id="PTHR43464:SF19">
    <property type="entry name" value="UBIQUINONE BIOSYNTHESIS O-METHYLTRANSFERASE, MITOCHONDRIAL"/>
    <property type="match status" value="1"/>
</dbReference>
<accession>A0A2S8S6A2</accession>
<evidence type="ECO:0000313" key="5">
    <source>
        <dbReference type="EMBL" id="PQV56322.1"/>
    </source>
</evidence>
<dbReference type="Gene3D" id="3.40.50.150">
    <property type="entry name" value="Vaccinia Virus protein VP39"/>
    <property type="match status" value="1"/>
</dbReference>
<evidence type="ECO:0000256" key="1">
    <source>
        <dbReference type="ARBA" id="ARBA00022603"/>
    </source>
</evidence>